<name>A0ACC0K550_CHOFU</name>
<protein>
    <submittedName>
        <fullName evidence="1">Uncharacterized protein</fullName>
    </submittedName>
</protein>
<accession>A0ACC0K550</accession>
<evidence type="ECO:0000313" key="2">
    <source>
        <dbReference type="Proteomes" id="UP001064048"/>
    </source>
</evidence>
<keyword evidence="2" id="KW-1185">Reference proteome</keyword>
<reference evidence="1 2" key="1">
    <citation type="journal article" date="2022" name="Genome Biol. Evol.">
        <title>The Spruce Budworm Genome: Reconstructing the Evolutionary History of Antifreeze Proteins.</title>
        <authorList>
            <person name="Beliveau C."/>
            <person name="Gagne P."/>
            <person name="Picq S."/>
            <person name="Vernygora O."/>
            <person name="Keeling C.I."/>
            <person name="Pinkney K."/>
            <person name="Doucet D."/>
            <person name="Wen F."/>
            <person name="Johnston J.S."/>
            <person name="Maaroufi H."/>
            <person name="Boyle B."/>
            <person name="Laroche J."/>
            <person name="Dewar K."/>
            <person name="Juretic N."/>
            <person name="Blackburn G."/>
            <person name="Nisole A."/>
            <person name="Brunet B."/>
            <person name="Brandao M."/>
            <person name="Lumley L."/>
            <person name="Duan J."/>
            <person name="Quan G."/>
            <person name="Lucarotti C.J."/>
            <person name="Roe A.D."/>
            <person name="Sperling F.A.H."/>
            <person name="Levesque R.C."/>
            <person name="Cusson M."/>
        </authorList>
    </citation>
    <scope>NUCLEOTIDE SEQUENCE [LARGE SCALE GENOMIC DNA]</scope>
    <source>
        <strain evidence="1">Glfc:IPQL:Cfum</strain>
    </source>
</reference>
<comment type="caution">
    <text evidence="1">The sequence shown here is derived from an EMBL/GenBank/DDBJ whole genome shotgun (WGS) entry which is preliminary data.</text>
</comment>
<gene>
    <name evidence="1" type="ORF">MSG28_015839</name>
</gene>
<organism evidence="1 2">
    <name type="scientific">Choristoneura fumiferana</name>
    <name type="common">Spruce budworm moth</name>
    <name type="synonym">Archips fumiferana</name>
    <dbReference type="NCBI Taxonomy" id="7141"/>
    <lineage>
        <taxon>Eukaryota</taxon>
        <taxon>Metazoa</taxon>
        <taxon>Ecdysozoa</taxon>
        <taxon>Arthropoda</taxon>
        <taxon>Hexapoda</taxon>
        <taxon>Insecta</taxon>
        <taxon>Pterygota</taxon>
        <taxon>Neoptera</taxon>
        <taxon>Endopterygota</taxon>
        <taxon>Lepidoptera</taxon>
        <taxon>Glossata</taxon>
        <taxon>Ditrysia</taxon>
        <taxon>Tortricoidea</taxon>
        <taxon>Tortricidae</taxon>
        <taxon>Tortricinae</taxon>
        <taxon>Choristoneura</taxon>
    </lineage>
</organism>
<dbReference type="Proteomes" id="UP001064048">
    <property type="component" value="Chromosome 30"/>
</dbReference>
<proteinExistence type="predicted"/>
<evidence type="ECO:0000313" key="1">
    <source>
        <dbReference type="EMBL" id="KAI8431285.1"/>
    </source>
</evidence>
<sequence>MTLDADSYLCRLPTEVLLFIFTLLPAKDLTLCRRVCVRFKQIVDGLSRSDALWRDYCKSDFESVYKIARRKARAGMLWFNIYRSLSLWPKLSQAREVRDEFAAASCVREEIQNFKILRDGIIGVHKKSAIVYYDIETMEKSERCNITGEYLNYTENQDTIVILGYQLHLFIIRKVIQNPRYETNVTFDNVKSFILVDREVYYVNLNDEIYVCELEDGNLTHRLVSRSNDGVMSLGYTDHLHILTFERNIYTAYGQELVYRCSLGPDTNLLHTLREYNFLERMDWRVYIQWMYVLNHTIPEGPLRDIVSVRIYGDIAFVGSNWGVLRIYYAPFKNGEFDLFNSEPVKQYNFMERYDCPVLSMCPIIQIDVLESVDGHTVIVAMPKKIAVLDFIHNFKRPASVAMLPYEDVQKVKILKIAESQ</sequence>
<dbReference type="EMBL" id="CM046130">
    <property type="protein sequence ID" value="KAI8431285.1"/>
    <property type="molecule type" value="Genomic_DNA"/>
</dbReference>